<evidence type="ECO:0000313" key="4">
    <source>
        <dbReference type="EMBL" id="CAB3768958.1"/>
    </source>
</evidence>
<evidence type="ECO:0000259" key="3">
    <source>
        <dbReference type="Pfam" id="PF25023"/>
    </source>
</evidence>
<protein>
    <recommendedName>
        <fullName evidence="6">YD repeat-containing protein</fullName>
    </recommendedName>
</protein>
<dbReference type="PANTHER" id="PTHR32305">
    <property type="match status" value="1"/>
</dbReference>
<dbReference type="Proteomes" id="UP000494363">
    <property type="component" value="Unassembled WGS sequence"/>
</dbReference>
<gene>
    <name evidence="4" type="ORF">LMG29542_05991</name>
</gene>
<dbReference type="Pfam" id="PF20148">
    <property type="entry name" value="DUF6531"/>
    <property type="match status" value="1"/>
</dbReference>
<dbReference type="Gene3D" id="2.180.10.10">
    <property type="entry name" value="RHS repeat-associated core"/>
    <property type="match status" value="1"/>
</dbReference>
<keyword evidence="1" id="KW-0677">Repeat</keyword>
<dbReference type="EMBL" id="CADIKH010000039">
    <property type="protein sequence ID" value="CAB3768958.1"/>
    <property type="molecule type" value="Genomic_DNA"/>
</dbReference>
<proteinExistence type="predicted"/>
<evidence type="ECO:0000256" key="1">
    <source>
        <dbReference type="ARBA" id="ARBA00022737"/>
    </source>
</evidence>
<dbReference type="InterPro" id="IPR006530">
    <property type="entry name" value="YD"/>
</dbReference>
<organism evidence="4 5">
    <name type="scientific">Paraburkholderia humisilvae</name>
    <dbReference type="NCBI Taxonomy" id="627669"/>
    <lineage>
        <taxon>Bacteria</taxon>
        <taxon>Pseudomonadati</taxon>
        <taxon>Pseudomonadota</taxon>
        <taxon>Betaproteobacteria</taxon>
        <taxon>Burkholderiales</taxon>
        <taxon>Burkholderiaceae</taxon>
        <taxon>Paraburkholderia</taxon>
    </lineage>
</organism>
<sequence length="790" mass="85108">MFDLGTLSQGCARVACVLAIGLIVVFATGAQANSGDASCFGLYSQSHAVPGTRGCAISVAGGTPGGMGNYSCINRLELIDSFCNTPSTLPPEASCPVGDPVYPATGVTTLGETDFVSGGDVPLVLKRTYRSAPFTRTDSGFGTNWFHNWQRQLDVAKTGSVSPQVIAYREDGAKLTFVKDAGMWRATGGMPFTLAEKASGWIVTNLTTDTREEYSTSGVLQTVRTREQRVTSLTYSNATTPASVAPGPGLLIAVTEHAADSVAYYDLVLNFAYDTRSRITQVTAPGGAVTRYGYDQHDNLISVTWPDGYVRRFAYENTAFWTLLTGVIDETGSRVSTWSYDAKGRAIAVSHPDTTRNVQFAYGTGTTTVTDSQRSTTIGFASIGGIQRPVSSSSFAGSTSTRWDASGNLLTDAVADGSDIELSYDLAGRPVRSVRHNRLGTQITTMRYADDTSLRPSLVAMPGKMRAFVYDNEGNTTGISELTTDDPTGARGLDASTAGGQKRTYGMTYDSFNHLKTMQVHTNDELSENWHLMTDASGNSRSWSELVSGRRVGIFMRDAAHRPLNLATDVIDVRVGYDVRGRVSKFSYTEFATPANEKIEKRLTVSYGYSADGRVVSRTGTVATNGGAELVVSSDEIDLWIDNYEAGALATTPSGGPLALLKALGALPEPGLEHVCVECVLPPVRWTAEAVNWWMSIARNSSGHCKSTGAQVGNNVSFKTEHYSPRLQKEGLDVSAVEARVAEEVDMMRTEMTPDKIEIRRITVDGVLVEFRAFMHSDGQITVGTIFPVR</sequence>
<reference evidence="4 5" key="1">
    <citation type="submission" date="2020-04" db="EMBL/GenBank/DDBJ databases">
        <authorList>
            <person name="De Canck E."/>
        </authorList>
    </citation>
    <scope>NUCLEOTIDE SEQUENCE [LARGE SCALE GENOMIC DNA]</scope>
    <source>
        <strain evidence="4 5">LMG 29542</strain>
    </source>
</reference>
<dbReference type="NCBIfam" id="TIGR01643">
    <property type="entry name" value="YD_repeat_2x"/>
    <property type="match status" value="1"/>
</dbReference>
<dbReference type="InterPro" id="IPR056823">
    <property type="entry name" value="TEN-like_YD-shell"/>
</dbReference>
<dbReference type="AlphaFoldDB" id="A0A6J5EQW4"/>
<feature type="domain" description="DUF6531" evidence="2">
    <location>
        <begin position="98"/>
        <end position="177"/>
    </location>
</feature>
<dbReference type="InterPro" id="IPR050708">
    <property type="entry name" value="T6SS_VgrG/RHS"/>
</dbReference>
<dbReference type="InterPro" id="IPR045351">
    <property type="entry name" value="DUF6531"/>
</dbReference>
<dbReference type="Pfam" id="PF25023">
    <property type="entry name" value="TEN_YD-shell"/>
    <property type="match status" value="1"/>
</dbReference>
<keyword evidence="5" id="KW-1185">Reference proteome</keyword>
<accession>A0A6J5EQW4</accession>
<name>A0A6J5EQW4_9BURK</name>
<dbReference type="PANTHER" id="PTHR32305:SF15">
    <property type="entry name" value="PROTEIN RHSA-RELATED"/>
    <property type="match status" value="1"/>
</dbReference>
<evidence type="ECO:0000313" key="5">
    <source>
        <dbReference type="Proteomes" id="UP000494363"/>
    </source>
</evidence>
<evidence type="ECO:0000259" key="2">
    <source>
        <dbReference type="Pfam" id="PF20148"/>
    </source>
</evidence>
<evidence type="ECO:0008006" key="6">
    <source>
        <dbReference type="Google" id="ProtNLM"/>
    </source>
</evidence>
<feature type="domain" description="Teneurin-like YD-shell" evidence="3">
    <location>
        <begin position="268"/>
        <end position="618"/>
    </location>
</feature>